<name>A0A7U3ZQM3_RUNSL</name>
<sequence length="218" mass="24895">MEKLVELVNLWAEYSRENPDLEIKDFCTNYLTDHCESVLRKEPLGEEESARPLNQESDIDGELAALVGRLTRFAYFYSKKAIEKLPVANVDDILYLHLMMVMNAPKKSELIVALLSEFASGIDIINRLLKAGLCEEFPDENDKRAKRVKITPAGVYVLHHSSPVMAQIAQIAFNELTLIEKVMITTILKRADRFHSKHYGDFKGQTFDEIYKKVMTIG</sequence>
<dbReference type="InterPro" id="IPR036390">
    <property type="entry name" value="WH_DNA-bd_sf"/>
</dbReference>
<organism evidence="2 3">
    <name type="scientific">Runella slithyformis (strain ATCC 29530 / DSM 19594 / LMG 11500 / NCIMB 11436 / LSU 4)</name>
    <dbReference type="NCBI Taxonomy" id="761193"/>
    <lineage>
        <taxon>Bacteria</taxon>
        <taxon>Pseudomonadati</taxon>
        <taxon>Bacteroidota</taxon>
        <taxon>Cytophagia</taxon>
        <taxon>Cytophagales</taxon>
        <taxon>Spirosomataceae</taxon>
        <taxon>Runella</taxon>
    </lineage>
</organism>
<dbReference type="RefSeq" id="WP_013930850.1">
    <property type="nucleotide sequence ID" value="NC_015703.1"/>
</dbReference>
<evidence type="ECO:0000259" key="1">
    <source>
        <dbReference type="Pfam" id="PF13463"/>
    </source>
</evidence>
<proteinExistence type="predicted"/>
<gene>
    <name evidence="2" type="ordered locus">Runsl_5278</name>
</gene>
<keyword evidence="3" id="KW-1185">Reference proteome</keyword>
<dbReference type="SUPFAM" id="SSF46785">
    <property type="entry name" value="Winged helix' DNA-binding domain"/>
    <property type="match status" value="1"/>
</dbReference>
<accession>A0A7U3ZQM3</accession>
<dbReference type="InterPro" id="IPR000835">
    <property type="entry name" value="HTH_MarR-typ"/>
</dbReference>
<reference evidence="2 3" key="2">
    <citation type="journal article" date="2012" name="Stand. Genomic Sci.">
        <title>Complete genome sequence of the aquatic bacterium Runella slithyformis type strain (LSU 4(T)).</title>
        <authorList>
            <person name="Copeland A."/>
            <person name="Zhang X."/>
            <person name="Misra M."/>
            <person name="Lapidus A."/>
            <person name="Nolan M."/>
            <person name="Lucas S."/>
            <person name="Deshpande S."/>
            <person name="Cheng J.F."/>
            <person name="Tapia R."/>
            <person name="Goodwin L.A."/>
            <person name="Pitluck S."/>
            <person name="Liolios K."/>
            <person name="Pagani I."/>
            <person name="Ivanova N."/>
            <person name="Mikhailova N."/>
            <person name="Pati A."/>
            <person name="Chen A."/>
            <person name="Palaniappan K."/>
            <person name="Land M."/>
            <person name="Hauser L."/>
            <person name="Pan C."/>
            <person name="Jeffries C.D."/>
            <person name="Detter J.C."/>
            <person name="Brambilla E.M."/>
            <person name="Rohde M."/>
            <person name="Djao O.D."/>
            <person name="Goker M."/>
            <person name="Sikorski J."/>
            <person name="Tindall B.J."/>
            <person name="Woyke T."/>
            <person name="Bristow J."/>
            <person name="Eisen J.A."/>
            <person name="Markowitz V."/>
            <person name="Hugenholtz P."/>
            <person name="Kyrpides N.C."/>
            <person name="Klenk H.P."/>
            <person name="Mavromatis K."/>
        </authorList>
    </citation>
    <scope>NUCLEOTIDE SEQUENCE [LARGE SCALE GENOMIC DNA]</scope>
    <source>
        <strain evidence="3">ATCC 29530 / DSM 19594 / LMG 11500 / NCIMB 11436 / LSU 4</strain>
    </source>
</reference>
<dbReference type="EMBL" id="CP002859">
    <property type="protein sequence ID" value="AEI51577.1"/>
    <property type="molecule type" value="Genomic_DNA"/>
</dbReference>
<feature type="domain" description="HTH marR-type" evidence="1">
    <location>
        <begin position="101"/>
        <end position="154"/>
    </location>
</feature>
<dbReference type="AlphaFoldDB" id="A0A7U3ZQM3"/>
<dbReference type="KEGG" id="rsi:Runsl_5278"/>
<evidence type="ECO:0000313" key="3">
    <source>
        <dbReference type="Proteomes" id="UP000000493"/>
    </source>
</evidence>
<dbReference type="Pfam" id="PF13463">
    <property type="entry name" value="HTH_27"/>
    <property type="match status" value="1"/>
</dbReference>
<evidence type="ECO:0000313" key="2">
    <source>
        <dbReference type="EMBL" id="AEI51577.1"/>
    </source>
</evidence>
<dbReference type="InterPro" id="IPR036388">
    <property type="entry name" value="WH-like_DNA-bd_sf"/>
</dbReference>
<reference evidence="3" key="1">
    <citation type="submission" date="2011-06" db="EMBL/GenBank/DDBJ databases">
        <title>The complete genome of chromosome of Runella slithyformis DSM 19594.</title>
        <authorList>
            <consortium name="US DOE Joint Genome Institute (JGI-PGF)"/>
            <person name="Lucas S."/>
            <person name="Han J."/>
            <person name="Lapidus A."/>
            <person name="Bruce D."/>
            <person name="Goodwin L."/>
            <person name="Pitluck S."/>
            <person name="Peters L."/>
            <person name="Kyrpides N."/>
            <person name="Mavromatis K."/>
            <person name="Ivanova N."/>
            <person name="Ovchinnikova G."/>
            <person name="Zhang X."/>
            <person name="Misra M."/>
            <person name="Detter J.C."/>
            <person name="Tapia R."/>
            <person name="Han C."/>
            <person name="Land M."/>
            <person name="Hauser L."/>
            <person name="Markowitz V."/>
            <person name="Cheng J.-F."/>
            <person name="Hugenholtz P."/>
            <person name="Woyke T."/>
            <person name="Wu D."/>
            <person name="Tindall B."/>
            <person name="Faehrich R."/>
            <person name="Brambilla E."/>
            <person name="Klenk H.-P."/>
            <person name="Eisen J.A."/>
        </authorList>
    </citation>
    <scope>NUCLEOTIDE SEQUENCE [LARGE SCALE GENOMIC DNA]</scope>
    <source>
        <strain evidence="3">ATCC 29530 / DSM 19594 / LMG 11500 / NCIMB 11436 / LSU 4</strain>
    </source>
</reference>
<dbReference type="Proteomes" id="UP000000493">
    <property type="component" value="Chromosome"/>
</dbReference>
<dbReference type="Gene3D" id="1.10.10.10">
    <property type="entry name" value="Winged helix-like DNA-binding domain superfamily/Winged helix DNA-binding domain"/>
    <property type="match status" value="1"/>
</dbReference>
<protein>
    <submittedName>
        <fullName evidence="2">Regulatory protein MarR</fullName>
    </submittedName>
</protein>